<dbReference type="Proteomes" id="UP001168883">
    <property type="component" value="Unassembled WGS sequence"/>
</dbReference>
<evidence type="ECO:0000313" key="3">
    <source>
        <dbReference type="Proteomes" id="UP001168883"/>
    </source>
</evidence>
<sequence>MTIHVQNLEPANATQTAGLMEGRQVADKTVKSRKVGLDCGGQAGLGELRQPVTLEMLRTKLAGFVHAGRQAEIRALLRHYGAERLPDVPTKYFDELLQAAEALE</sequence>
<keyword evidence="3" id="KW-1185">Reference proteome</keyword>
<protein>
    <submittedName>
        <fullName evidence="2">Uncharacterized protein</fullName>
    </submittedName>
</protein>
<dbReference type="RefSeq" id="WP_025853083.1">
    <property type="nucleotide sequence ID" value="NZ_JARLKN010000102.1"/>
</dbReference>
<organism evidence="2 3">
    <name type="scientific">Paenibacillus ehimensis</name>
    <dbReference type="NCBI Taxonomy" id="79264"/>
    <lineage>
        <taxon>Bacteria</taxon>
        <taxon>Bacillati</taxon>
        <taxon>Bacillota</taxon>
        <taxon>Bacilli</taxon>
        <taxon>Bacillales</taxon>
        <taxon>Paenibacillaceae</taxon>
        <taxon>Paenibacillus</taxon>
    </lineage>
</organism>
<dbReference type="EMBL" id="JAUMKJ010000019">
    <property type="protein sequence ID" value="MDO3678672.1"/>
    <property type="molecule type" value="Genomic_DNA"/>
</dbReference>
<accession>A0ABT8VCG1</accession>
<reference evidence="2" key="1">
    <citation type="submission" date="2023-07" db="EMBL/GenBank/DDBJ databases">
        <authorList>
            <person name="Aktuganov G."/>
            <person name="Boyko T."/>
            <person name="Delegan Y."/>
            <person name="Galimzianova N."/>
            <person name="Gilvanova E."/>
            <person name="Korobov V."/>
            <person name="Kuzmina L."/>
            <person name="Melentiev A."/>
            <person name="Milman P."/>
            <person name="Ryabova A."/>
            <person name="Stupak E."/>
            <person name="Yasakov T."/>
            <person name="Zharikova N."/>
            <person name="Zhurenko E."/>
        </authorList>
    </citation>
    <scope>NUCLEOTIDE SEQUENCE</scope>
    <source>
        <strain evidence="2">IB-739</strain>
    </source>
</reference>
<name>A0ABT8VCG1_9BACL</name>
<evidence type="ECO:0000256" key="1">
    <source>
        <dbReference type="SAM" id="MobiDB-lite"/>
    </source>
</evidence>
<comment type="caution">
    <text evidence="2">The sequence shown here is derived from an EMBL/GenBank/DDBJ whole genome shotgun (WGS) entry which is preliminary data.</text>
</comment>
<evidence type="ECO:0000313" key="2">
    <source>
        <dbReference type="EMBL" id="MDO3678672.1"/>
    </source>
</evidence>
<feature type="region of interest" description="Disordered" evidence="1">
    <location>
        <begin position="1"/>
        <end position="20"/>
    </location>
</feature>
<proteinExistence type="predicted"/>
<gene>
    <name evidence="2" type="ORF">Q3C12_16835</name>
</gene>